<reference evidence="3 4" key="1">
    <citation type="submission" date="2019-10" db="EMBL/GenBank/DDBJ databases">
        <authorList>
            <person name="Palmer J.M."/>
        </authorList>
    </citation>
    <scope>NUCLEOTIDE SEQUENCE [LARGE SCALE GENOMIC DNA]</scope>
    <source>
        <strain evidence="3 4">TWF694</strain>
    </source>
</reference>
<organism evidence="3 4">
    <name type="scientific">Orbilia ellipsospora</name>
    <dbReference type="NCBI Taxonomy" id="2528407"/>
    <lineage>
        <taxon>Eukaryota</taxon>
        <taxon>Fungi</taxon>
        <taxon>Dikarya</taxon>
        <taxon>Ascomycota</taxon>
        <taxon>Pezizomycotina</taxon>
        <taxon>Orbiliomycetes</taxon>
        <taxon>Orbiliales</taxon>
        <taxon>Orbiliaceae</taxon>
        <taxon>Orbilia</taxon>
    </lineage>
</organism>
<keyword evidence="4" id="KW-1185">Reference proteome</keyword>
<feature type="chain" id="PRO_5043317503" evidence="2">
    <location>
        <begin position="19"/>
        <end position="221"/>
    </location>
</feature>
<evidence type="ECO:0000313" key="4">
    <source>
        <dbReference type="Proteomes" id="UP001365542"/>
    </source>
</evidence>
<dbReference type="AlphaFoldDB" id="A0AAV9XPQ0"/>
<feature type="region of interest" description="Disordered" evidence="1">
    <location>
        <begin position="175"/>
        <end position="199"/>
    </location>
</feature>
<gene>
    <name evidence="3" type="ORF">TWF694_000283</name>
</gene>
<feature type="compositionally biased region" description="Low complexity" evidence="1">
    <location>
        <begin position="181"/>
        <end position="199"/>
    </location>
</feature>
<evidence type="ECO:0000256" key="2">
    <source>
        <dbReference type="SAM" id="SignalP"/>
    </source>
</evidence>
<dbReference type="Proteomes" id="UP001365542">
    <property type="component" value="Unassembled WGS sequence"/>
</dbReference>
<proteinExistence type="predicted"/>
<protein>
    <submittedName>
        <fullName evidence="3">Uncharacterized protein</fullName>
    </submittedName>
</protein>
<dbReference type="EMBL" id="JAVHJO010000001">
    <property type="protein sequence ID" value="KAK6543537.1"/>
    <property type="molecule type" value="Genomic_DNA"/>
</dbReference>
<comment type="caution">
    <text evidence="3">The sequence shown here is derived from an EMBL/GenBank/DDBJ whole genome shotgun (WGS) entry which is preliminary data.</text>
</comment>
<accession>A0AAV9XPQ0</accession>
<evidence type="ECO:0000313" key="3">
    <source>
        <dbReference type="EMBL" id="KAK6543537.1"/>
    </source>
</evidence>
<feature type="signal peptide" evidence="2">
    <location>
        <begin position="1"/>
        <end position="18"/>
    </location>
</feature>
<keyword evidence="2" id="KW-0732">Signal</keyword>
<evidence type="ECO:0000256" key="1">
    <source>
        <dbReference type="SAM" id="MobiDB-lite"/>
    </source>
</evidence>
<sequence length="221" mass="23355">MLKLILFASFIVTAVTDGMRSGADQYHFAIREPTDCGNSTCPTSKYYSKCGSGQCVSGICGNWSGYEDYCCTIIVEMGPGPLCNDTRYTGFLANFTSFDTSGTPALEVHGPCPTDLDGVFWERVGPGINDPKDTICCPLDGEAIVLYQNTSWPNHSLGDPAKARCVDMLVPDENAQTPSATTTQSGPKPTSTGSSGASNNQPAIAAAGVIPVILTLLAIYF</sequence>
<name>A0AAV9XPQ0_9PEZI</name>